<proteinExistence type="inferred from homology"/>
<evidence type="ECO:0000313" key="8">
    <source>
        <dbReference type="EMBL" id="RUO38828.1"/>
    </source>
</evidence>
<comment type="function">
    <text evidence="7">Essential cell division protein. May link together the upstream cell division proteins, which are predominantly cytoplasmic, with the downstream cell division proteins, which are predominantly periplasmic.</text>
</comment>
<evidence type="ECO:0000313" key="9">
    <source>
        <dbReference type="Proteomes" id="UP000286934"/>
    </source>
</evidence>
<gene>
    <name evidence="7" type="primary">ftsB</name>
    <name evidence="8" type="ORF">CWE13_00900</name>
</gene>
<reference evidence="9" key="1">
    <citation type="journal article" date="2018" name="Front. Microbiol.">
        <title>Genome-Based Analysis Reveals the Taxonomy and Diversity of the Family Idiomarinaceae.</title>
        <authorList>
            <person name="Liu Y."/>
            <person name="Lai Q."/>
            <person name="Shao Z."/>
        </authorList>
    </citation>
    <scope>NUCLEOTIDE SEQUENCE [LARGE SCALE GENOMIC DNA]</scope>
    <source>
        <strain evidence="9">AIS</strain>
    </source>
</reference>
<keyword evidence="7" id="KW-0997">Cell inner membrane</keyword>
<comment type="similarity">
    <text evidence="7">Belongs to the FtsB family.</text>
</comment>
<dbReference type="PANTHER" id="PTHR37485:SF1">
    <property type="entry name" value="CELL DIVISION PROTEIN FTSB"/>
    <property type="match status" value="1"/>
</dbReference>
<keyword evidence="2 7" id="KW-0132">Cell division</keyword>
<dbReference type="NCBIfam" id="NF002058">
    <property type="entry name" value="PRK00888.1"/>
    <property type="match status" value="1"/>
</dbReference>
<dbReference type="AlphaFoldDB" id="A0A432WYF8"/>
<dbReference type="HAMAP" id="MF_00599">
    <property type="entry name" value="FtsB"/>
    <property type="match status" value="1"/>
</dbReference>
<accession>A0A432WYF8</accession>
<feature type="topological domain" description="Cytoplasmic" evidence="7">
    <location>
        <begin position="1"/>
        <end position="3"/>
    </location>
</feature>
<evidence type="ECO:0000256" key="2">
    <source>
        <dbReference type="ARBA" id="ARBA00022618"/>
    </source>
</evidence>
<evidence type="ECO:0000256" key="4">
    <source>
        <dbReference type="ARBA" id="ARBA00022989"/>
    </source>
</evidence>
<dbReference type="RefSeq" id="WP_126805461.1">
    <property type="nucleotide sequence ID" value="NZ_PIPP01000001.1"/>
</dbReference>
<dbReference type="EMBL" id="PIPP01000001">
    <property type="protein sequence ID" value="RUO38828.1"/>
    <property type="molecule type" value="Genomic_DNA"/>
</dbReference>
<keyword evidence="5 7" id="KW-0472">Membrane</keyword>
<comment type="caution">
    <text evidence="8">The sequence shown here is derived from an EMBL/GenBank/DDBJ whole genome shotgun (WGS) entry which is preliminary data.</text>
</comment>
<dbReference type="GO" id="GO:0005886">
    <property type="term" value="C:plasma membrane"/>
    <property type="evidence" value="ECO:0007669"/>
    <property type="project" value="UniProtKB-SubCell"/>
</dbReference>
<dbReference type="Proteomes" id="UP000286934">
    <property type="component" value="Unassembled WGS sequence"/>
</dbReference>
<evidence type="ECO:0000256" key="3">
    <source>
        <dbReference type="ARBA" id="ARBA00022692"/>
    </source>
</evidence>
<evidence type="ECO:0000256" key="7">
    <source>
        <dbReference type="HAMAP-Rule" id="MF_00599"/>
    </source>
</evidence>
<dbReference type="PANTHER" id="PTHR37485">
    <property type="entry name" value="CELL DIVISION PROTEIN FTSB"/>
    <property type="match status" value="1"/>
</dbReference>
<organism evidence="8 9">
    <name type="scientific">Aliidiomarina shirensis</name>
    <dbReference type="NCBI Taxonomy" id="1048642"/>
    <lineage>
        <taxon>Bacteria</taxon>
        <taxon>Pseudomonadati</taxon>
        <taxon>Pseudomonadota</taxon>
        <taxon>Gammaproteobacteria</taxon>
        <taxon>Alteromonadales</taxon>
        <taxon>Idiomarinaceae</taxon>
        <taxon>Aliidiomarina</taxon>
    </lineage>
</organism>
<dbReference type="InterPro" id="IPR007060">
    <property type="entry name" value="FtsL/DivIC"/>
</dbReference>
<comment type="subcellular location">
    <subcellularLocation>
        <location evidence="7">Cell inner membrane</location>
        <topology evidence="7">Single-pass type II membrane protein</topology>
    </subcellularLocation>
    <text evidence="7">Localizes to the division septum.</text>
</comment>
<keyword evidence="4 7" id="KW-1133">Transmembrane helix</keyword>
<keyword evidence="6 7" id="KW-0131">Cell cycle</keyword>
<feature type="topological domain" description="Periplasmic" evidence="7">
    <location>
        <begin position="22"/>
        <end position="97"/>
    </location>
</feature>
<comment type="subunit">
    <text evidence="7">Part of a complex composed of FtsB, FtsL and FtsQ.</text>
</comment>
<keyword evidence="1 7" id="KW-1003">Cell membrane</keyword>
<keyword evidence="7" id="KW-0175">Coiled coil</keyword>
<dbReference type="GO" id="GO:0032153">
    <property type="term" value="C:cell division site"/>
    <property type="evidence" value="ECO:0007669"/>
    <property type="project" value="UniProtKB-UniRule"/>
</dbReference>
<dbReference type="GO" id="GO:0030428">
    <property type="term" value="C:cell septum"/>
    <property type="evidence" value="ECO:0007669"/>
    <property type="project" value="TreeGrafter"/>
</dbReference>
<evidence type="ECO:0000256" key="1">
    <source>
        <dbReference type="ARBA" id="ARBA00022475"/>
    </source>
</evidence>
<evidence type="ECO:0000256" key="6">
    <source>
        <dbReference type="ARBA" id="ARBA00023306"/>
    </source>
</evidence>
<dbReference type="Pfam" id="PF04977">
    <property type="entry name" value="DivIC"/>
    <property type="match status" value="1"/>
</dbReference>
<dbReference type="GO" id="GO:0043093">
    <property type="term" value="P:FtsZ-dependent cytokinesis"/>
    <property type="evidence" value="ECO:0007669"/>
    <property type="project" value="UniProtKB-UniRule"/>
</dbReference>
<evidence type="ECO:0000256" key="5">
    <source>
        <dbReference type="ARBA" id="ARBA00023136"/>
    </source>
</evidence>
<keyword evidence="9" id="KW-1185">Reference proteome</keyword>
<dbReference type="OrthoDB" id="7061211at2"/>
<keyword evidence="3 7" id="KW-0812">Transmembrane</keyword>
<sequence length="97" mass="11410">MRLLTVIIIGLVLALQYRVWFGEYGMKDYRELQRDVARQELTNETLNQRNQLIAADIDDLRNAMEAVEERARNELGLVRPEETFFRLISVEEQEPDA</sequence>
<name>A0A432WYF8_9GAMM</name>
<protein>
    <recommendedName>
        <fullName evidence="7">Cell division protein FtsB</fullName>
    </recommendedName>
</protein>
<dbReference type="InterPro" id="IPR023081">
    <property type="entry name" value="Cell_div_FtsB"/>
</dbReference>
<feature type="coiled-coil region" evidence="7">
    <location>
        <begin position="29"/>
        <end position="77"/>
    </location>
</feature>